<evidence type="ECO:0000313" key="1">
    <source>
        <dbReference type="EMBL" id="CAJ0580615.1"/>
    </source>
</evidence>
<dbReference type="AlphaFoldDB" id="A0AA36D5U7"/>
<gene>
    <name evidence="1" type="ORF">MSPICULIGERA_LOCUS18809</name>
</gene>
<dbReference type="EMBL" id="CATQJA010002662">
    <property type="protein sequence ID" value="CAJ0580615.1"/>
    <property type="molecule type" value="Genomic_DNA"/>
</dbReference>
<keyword evidence="2" id="KW-1185">Reference proteome</keyword>
<organism evidence="1 2">
    <name type="scientific">Mesorhabditis spiculigera</name>
    <dbReference type="NCBI Taxonomy" id="96644"/>
    <lineage>
        <taxon>Eukaryota</taxon>
        <taxon>Metazoa</taxon>
        <taxon>Ecdysozoa</taxon>
        <taxon>Nematoda</taxon>
        <taxon>Chromadorea</taxon>
        <taxon>Rhabditida</taxon>
        <taxon>Rhabditina</taxon>
        <taxon>Rhabditomorpha</taxon>
        <taxon>Rhabditoidea</taxon>
        <taxon>Rhabditidae</taxon>
        <taxon>Mesorhabditinae</taxon>
        <taxon>Mesorhabditis</taxon>
    </lineage>
</organism>
<protein>
    <submittedName>
        <fullName evidence="1">Uncharacterized protein</fullName>
    </submittedName>
</protein>
<accession>A0AA36D5U7</accession>
<dbReference type="Proteomes" id="UP001177023">
    <property type="component" value="Unassembled WGS sequence"/>
</dbReference>
<proteinExistence type="predicted"/>
<name>A0AA36D5U7_9BILA</name>
<reference evidence="1" key="1">
    <citation type="submission" date="2023-06" db="EMBL/GenBank/DDBJ databases">
        <authorList>
            <person name="Delattre M."/>
        </authorList>
    </citation>
    <scope>NUCLEOTIDE SEQUENCE</scope>
    <source>
        <strain evidence="1">AF72</strain>
    </source>
</reference>
<evidence type="ECO:0000313" key="2">
    <source>
        <dbReference type="Proteomes" id="UP001177023"/>
    </source>
</evidence>
<sequence>MPPEDLHVSFLHHTYEARDREDPWFTKFCTIAAVGCLTRDVAGGAEMLSRIWENQERLRRNEVHQQALQEAEDLWRREETYLDIAAEIIEEARHESANGGLTRVKRKQMEITRNFLKGVNEGRNHKICLEQKNATIEERQMLSAKRKRNIEIFDAAVNLMREAKRSDLEYENVETDIED</sequence>
<comment type="caution">
    <text evidence="1">The sequence shown here is derived from an EMBL/GenBank/DDBJ whole genome shotgun (WGS) entry which is preliminary data.</text>
</comment>
<feature type="non-terminal residue" evidence="1">
    <location>
        <position position="179"/>
    </location>
</feature>